<dbReference type="InterPro" id="IPR023827">
    <property type="entry name" value="Peptidase_S8_Asp-AS"/>
</dbReference>
<keyword evidence="12" id="KW-1185">Reference proteome</keyword>
<dbReference type="Pfam" id="PF05922">
    <property type="entry name" value="Inhibitor_I9"/>
    <property type="match status" value="1"/>
</dbReference>
<evidence type="ECO:0000259" key="10">
    <source>
        <dbReference type="Pfam" id="PF05922"/>
    </source>
</evidence>
<dbReference type="InterPro" id="IPR022398">
    <property type="entry name" value="Peptidase_S8_His-AS"/>
</dbReference>
<dbReference type="Gene3D" id="3.30.70.80">
    <property type="entry name" value="Peptidase S8 propeptide/proteinase inhibitor I9"/>
    <property type="match status" value="1"/>
</dbReference>
<proteinExistence type="inferred from homology"/>
<gene>
    <name evidence="11" type="ORF">B0T15DRAFT_511089</name>
</gene>
<dbReference type="InterPro" id="IPR000209">
    <property type="entry name" value="Peptidase_S8/S53_dom"/>
</dbReference>
<dbReference type="PRINTS" id="PR00723">
    <property type="entry name" value="SUBTILISIN"/>
</dbReference>
<evidence type="ECO:0000313" key="12">
    <source>
        <dbReference type="Proteomes" id="UP001273166"/>
    </source>
</evidence>
<dbReference type="CDD" id="cd04077">
    <property type="entry name" value="Peptidases_S8_PCSK9_ProteinaseK_like"/>
    <property type="match status" value="1"/>
</dbReference>
<evidence type="ECO:0000256" key="8">
    <source>
        <dbReference type="SAM" id="SignalP"/>
    </source>
</evidence>
<name>A0AAJ0GS93_9PEZI</name>
<dbReference type="AlphaFoldDB" id="A0AAJ0GS93"/>
<evidence type="ECO:0000256" key="4">
    <source>
        <dbReference type="ARBA" id="ARBA00022801"/>
    </source>
</evidence>
<keyword evidence="4 6" id="KW-0378">Hydrolase</keyword>
<dbReference type="GeneID" id="87886721"/>
<comment type="similarity">
    <text evidence="1 6 7">Belongs to the peptidase S8 family.</text>
</comment>
<evidence type="ECO:0000256" key="7">
    <source>
        <dbReference type="RuleBase" id="RU003355"/>
    </source>
</evidence>
<dbReference type="GO" id="GO:0006508">
    <property type="term" value="P:proteolysis"/>
    <property type="evidence" value="ECO:0007669"/>
    <property type="project" value="UniProtKB-KW"/>
</dbReference>
<feature type="active site" description="Charge relay system" evidence="6">
    <location>
        <position position="173"/>
    </location>
</feature>
<dbReference type="PROSITE" id="PS00138">
    <property type="entry name" value="SUBTILASE_SER"/>
    <property type="match status" value="1"/>
</dbReference>
<dbReference type="PROSITE" id="PS00137">
    <property type="entry name" value="SUBTILASE_HIS"/>
    <property type="match status" value="1"/>
</dbReference>
<dbReference type="FunFam" id="3.40.50.200:FF:000014">
    <property type="entry name" value="Proteinase K"/>
    <property type="match status" value="1"/>
</dbReference>
<feature type="active site" description="Charge relay system" evidence="6">
    <location>
        <position position="336"/>
    </location>
</feature>
<feature type="domain" description="Inhibitor I9" evidence="10">
    <location>
        <begin position="33"/>
        <end position="100"/>
    </location>
</feature>
<dbReference type="Gene3D" id="3.40.50.200">
    <property type="entry name" value="Peptidase S8/S53 domain"/>
    <property type="match status" value="1"/>
</dbReference>
<dbReference type="InterPro" id="IPR037045">
    <property type="entry name" value="S8pro/Inhibitor_I9_sf"/>
</dbReference>
<organism evidence="11 12">
    <name type="scientific">Chaetomium strumarium</name>
    <dbReference type="NCBI Taxonomy" id="1170767"/>
    <lineage>
        <taxon>Eukaryota</taxon>
        <taxon>Fungi</taxon>
        <taxon>Dikarya</taxon>
        <taxon>Ascomycota</taxon>
        <taxon>Pezizomycotina</taxon>
        <taxon>Sordariomycetes</taxon>
        <taxon>Sordariomycetidae</taxon>
        <taxon>Sordariales</taxon>
        <taxon>Chaetomiaceae</taxon>
        <taxon>Chaetomium</taxon>
    </lineage>
</organism>
<dbReference type="RefSeq" id="XP_062720922.1">
    <property type="nucleotide sequence ID" value="XM_062867892.1"/>
</dbReference>
<evidence type="ECO:0000259" key="9">
    <source>
        <dbReference type="Pfam" id="PF00082"/>
    </source>
</evidence>
<dbReference type="EMBL" id="JAUDZG010000004">
    <property type="protein sequence ID" value="KAK3305142.1"/>
    <property type="molecule type" value="Genomic_DNA"/>
</dbReference>
<evidence type="ECO:0000256" key="3">
    <source>
        <dbReference type="ARBA" id="ARBA00022729"/>
    </source>
</evidence>
<feature type="signal peptide" evidence="8">
    <location>
        <begin position="1"/>
        <end position="18"/>
    </location>
</feature>
<dbReference type="Proteomes" id="UP001273166">
    <property type="component" value="Unassembled WGS sequence"/>
</dbReference>
<keyword evidence="5 6" id="KW-0720">Serine protease</keyword>
<dbReference type="InterPro" id="IPR050131">
    <property type="entry name" value="Peptidase_S8_subtilisin-like"/>
</dbReference>
<dbReference type="InterPro" id="IPR010259">
    <property type="entry name" value="S8pro/Inhibitor_I9"/>
</dbReference>
<reference evidence="11" key="2">
    <citation type="submission" date="2023-06" db="EMBL/GenBank/DDBJ databases">
        <authorList>
            <consortium name="Lawrence Berkeley National Laboratory"/>
            <person name="Mondo S.J."/>
            <person name="Hensen N."/>
            <person name="Bonometti L."/>
            <person name="Westerberg I."/>
            <person name="Brannstrom I.O."/>
            <person name="Guillou S."/>
            <person name="Cros-Aarteil S."/>
            <person name="Calhoun S."/>
            <person name="Haridas S."/>
            <person name="Kuo A."/>
            <person name="Pangilinan J."/>
            <person name="Riley R."/>
            <person name="Labutti K."/>
            <person name="Andreopoulos B."/>
            <person name="Lipzen A."/>
            <person name="Chen C."/>
            <person name="Yanf M."/>
            <person name="Daum C."/>
            <person name="Ng V."/>
            <person name="Clum A."/>
            <person name="Steindorff A."/>
            <person name="Ohm R."/>
            <person name="Martin F."/>
            <person name="Silar P."/>
            <person name="Natvig D."/>
            <person name="Lalanne C."/>
            <person name="Gautier V."/>
            <person name="Ament-Velasquez S.L."/>
            <person name="Kruys A."/>
            <person name="Hutchinson M.I."/>
            <person name="Powell A.J."/>
            <person name="Barry K."/>
            <person name="Miller A.N."/>
            <person name="Grigoriev I.V."/>
            <person name="Debuchy R."/>
            <person name="Gladieux P."/>
            <person name="Thoren M.H."/>
            <person name="Johannesson H."/>
        </authorList>
    </citation>
    <scope>NUCLEOTIDE SEQUENCE</scope>
    <source>
        <strain evidence="11">CBS 333.67</strain>
    </source>
</reference>
<reference evidence="11" key="1">
    <citation type="journal article" date="2023" name="Mol. Phylogenet. Evol.">
        <title>Genome-scale phylogeny and comparative genomics of the fungal order Sordariales.</title>
        <authorList>
            <person name="Hensen N."/>
            <person name="Bonometti L."/>
            <person name="Westerberg I."/>
            <person name="Brannstrom I.O."/>
            <person name="Guillou S."/>
            <person name="Cros-Aarteil S."/>
            <person name="Calhoun S."/>
            <person name="Haridas S."/>
            <person name="Kuo A."/>
            <person name="Mondo S."/>
            <person name="Pangilinan J."/>
            <person name="Riley R."/>
            <person name="LaButti K."/>
            <person name="Andreopoulos B."/>
            <person name="Lipzen A."/>
            <person name="Chen C."/>
            <person name="Yan M."/>
            <person name="Daum C."/>
            <person name="Ng V."/>
            <person name="Clum A."/>
            <person name="Steindorff A."/>
            <person name="Ohm R.A."/>
            <person name="Martin F."/>
            <person name="Silar P."/>
            <person name="Natvig D.O."/>
            <person name="Lalanne C."/>
            <person name="Gautier V."/>
            <person name="Ament-Velasquez S.L."/>
            <person name="Kruys A."/>
            <person name="Hutchinson M.I."/>
            <person name="Powell A.J."/>
            <person name="Barry K."/>
            <person name="Miller A.N."/>
            <person name="Grigoriev I.V."/>
            <person name="Debuchy R."/>
            <person name="Gladieux P."/>
            <person name="Hiltunen Thoren M."/>
            <person name="Johannesson H."/>
        </authorList>
    </citation>
    <scope>NUCLEOTIDE SEQUENCE</scope>
    <source>
        <strain evidence="11">CBS 333.67</strain>
    </source>
</reference>
<keyword evidence="3 8" id="KW-0732">Signal</keyword>
<dbReference type="PANTHER" id="PTHR43806">
    <property type="entry name" value="PEPTIDASE S8"/>
    <property type="match status" value="1"/>
</dbReference>
<feature type="active site" description="Charge relay system" evidence="6">
    <location>
        <position position="142"/>
    </location>
</feature>
<evidence type="ECO:0000256" key="5">
    <source>
        <dbReference type="ARBA" id="ARBA00022825"/>
    </source>
</evidence>
<dbReference type="SUPFAM" id="SSF54897">
    <property type="entry name" value="Protease propeptides/inhibitors"/>
    <property type="match status" value="1"/>
</dbReference>
<dbReference type="PANTHER" id="PTHR43806:SF58">
    <property type="entry name" value="ALKALINE PROTEASE 1-RELATED"/>
    <property type="match status" value="1"/>
</dbReference>
<dbReference type="InterPro" id="IPR023828">
    <property type="entry name" value="Peptidase_S8_Ser-AS"/>
</dbReference>
<feature type="chain" id="PRO_5042505109" evidence="8">
    <location>
        <begin position="19"/>
        <end position="392"/>
    </location>
</feature>
<feature type="domain" description="Peptidase S8/S53" evidence="9">
    <location>
        <begin position="140"/>
        <end position="375"/>
    </location>
</feature>
<dbReference type="PROSITE" id="PS00136">
    <property type="entry name" value="SUBTILASE_ASP"/>
    <property type="match status" value="1"/>
</dbReference>
<evidence type="ECO:0000256" key="1">
    <source>
        <dbReference type="ARBA" id="ARBA00011073"/>
    </source>
</evidence>
<evidence type="ECO:0000313" key="11">
    <source>
        <dbReference type="EMBL" id="KAK3305142.1"/>
    </source>
</evidence>
<dbReference type="GO" id="GO:0005576">
    <property type="term" value="C:extracellular region"/>
    <property type="evidence" value="ECO:0007669"/>
    <property type="project" value="UniProtKB-ARBA"/>
</dbReference>
<dbReference type="InterPro" id="IPR015500">
    <property type="entry name" value="Peptidase_S8_subtilisin-rel"/>
</dbReference>
<keyword evidence="2 6" id="KW-0645">Protease</keyword>
<accession>A0AAJ0GS93</accession>
<comment type="caution">
    <text evidence="11">The sequence shown here is derived from an EMBL/GenBank/DDBJ whole genome shotgun (WGS) entry which is preliminary data.</text>
</comment>
<dbReference type="PROSITE" id="PS51892">
    <property type="entry name" value="SUBTILASE"/>
    <property type="match status" value="1"/>
</dbReference>
<evidence type="ECO:0000256" key="2">
    <source>
        <dbReference type="ARBA" id="ARBA00022670"/>
    </source>
</evidence>
<dbReference type="InterPro" id="IPR036852">
    <property type="entry name" value="Peptidase_S8/S53_dom_sf"/>
</dbReference>
<dbReference type="GO" id="GO:0004252">
    <property type="term" value="F:serine-type endopeptidase activity"/>
    <property type="evidence" value="ECO:0007669"/>
    <property type="project" value="UniProtKB-UniRule"/>
</dbReference>
<evidence type="ECO:0000256" key="6">
    <source>
        <dbReference type="PROSITE-ProRule" id="PRU01240"/>
    </source>
</evidence>
<sequence>MQLLTWPGLLLLLPLGLAAPVIQPRAAQLIPGNYIVKLKDGASESALQDAIRHVKSRQAKHVYRAGRFKGFAAPLSPQVLDAVRKLPEVEFIEQDAVVSINEYITQADVPWGLARISHRTVNATTYVYDESAGEGTCSYIVDTGIFVDHADFTGRATFLANFIDSDDTDANGHGTHVSGTVGGATYGVAKKTLLYGVKVLDAGGGGTTSSVLAGIDFVASDAANRTAAGQCPKGIVANMSLGGGRSTAINSAVANAVERARVFFAVAAGNSGGDAQFQSPASEPTACTVGATNKTDERARFSNYGSVVDIFAPGVDVLSSWPGGSGSESNIISGTSMASPHVAGLGAYLLALLGPKTPVELCQYIQDTATLGTITNLPDGTINAIAFNGSPE</sequence>
<dbReference type="Pfam" id="PF00082">
    <property type="entry name" value="Peptidase_S8"/>
    <property type="match status" value="1"/>
</dbReference>
<dbReference type="SUPFAM" id="SSF52743">
    <property type="entry name" value="Subtilisin-like"/>
    <property type="match status" value="1"/>
</dbReference>
<dbReference type="InterPro" id="IPR034193">
    <property type="entry name" value="PCSK9_ProteinaseK-like"/>
</dbReference>
<protein>
    <submittedName>
        <fullName evidence="11">Peptidase S8/S53 domain-containing protein</fullName>
    </submittedName>
</protein>